<name>A0A9P6MU97_9FUNG</name>
<keyword evidence="7 10" id="KW-1133">Transmembrane helix</keyword>
<comment type="caution">
    <text evidence="10">Lacks conserved residue(s) required for the propagation of feature annotation.</text>
</comment>
<dbReference type="EMBL" id="JAAAID010000797">
    <property type="protein sequence ID" value="KAG0013827.1"/>
    <property type="molecule type" value="Genomic_DNA"/>
</dbReference>
<dbReference type="PANTHER" id="PTHR22760:SF4">
    <property type="entry name" value="GPI MANNOSYLTRANSFERASE 3"/>
    <property type="match status" value="1"/>
</dbReference>
<dbReference type="GO" id="GO:0005789">
    <property type="term" value="C:endoplasmic reticulum membrane"/>
    <property type="evidence" value="ECO:0007669"/>
    <property type="project" value="UniProtKB-SubCell"/>
</dbReference>
<evidence type="ECO:0000256" key="1">
    <source>
        <dbReference type="ARBA" id="ARBA00004477"/>
    </source>
</evidence>
<dbReference type="InterPro" id="IPR005599">
    <property type="entry name" value="GPI_mannosylTrfase"/>
</dbReference>
<reference evidence="11" key="1">
    <citation type="journal article" date="2020" name="Fungal Divers.">
        <title>Resolving the Mortierellaceae phylogeny through synthesis of multi-gene phylogenetics and phylogenomics.</title>
        <authorList>
            <person name="Vandepol N."/>
            <person name="Liber J."/>
            <person name="Desiro A."/>
            <person name="Na H."/>
            <person name="Kennedy M."/>
            <person name="Barry K."/>
            <person name="Grigoriev I.V."/>
            <person name="Miller A.N."/>
            <person name="O'Donnell K."/>
            <person name="Stajich J.E."/>
            <person name="Bonito G."/>
        </authorList>
    </citation>
    <scope>NUCLEOTIDE SEQUENCE</scope>
    <source>
        <strain evidence="11">NRRL 2769</strain>
    </source>
</reference>
<keyword evidence="8 10" id="KW-0472">Membrane</keyword>
<dbReference type="GO" id="GO:0006506">
    <property type="term" value="P:GPI anchor biosynthetic process"/>
    <property type="evidence" value="ECO:0007669"/>
    <property type="project" value="TreeGrafter"/>
</dbReference>
<evidence type="ECO:0000256" key="8">
    <source>
        <dbReference type="ARBA" id="ARBA00023136"/>
    </source>
</evidence>
<evidence type="ECO:0000313" key="11">
    <source>
        <dbReference type="EMBL" id="KAG0013827.1"/>
    </source>
</evidence>
<dbReference type="EC" id="2.4.1.-" evidence="10"/>
<dbReference type="Pfam" id="PF03901">
    <property type="entry name" value="Glyco_transf_22"/>
    <property type="match status" value="1"/>
</dbReference>
<sequence length="171" mass="19961">MFRSAQGWRQSKSAVAIVVTLVTVNAIMAWYTTLVHQRGVVDVMDWIREEARLGNVQSVGFIMPCHSTPWISSTHTRDSEPVDMWFVTCEPPLDNVDVASYKDESDIFYENPVSFMKERTERLVKNNQSEDSHLVLFEDLIQSWPEMSPWLEKQGYHECTRFFNSHFHDDN</sequence>
<keyword evidence="6 10" id="KW-0256">Endoplasmic reticulum</keyword>
<organism evidence="11 12">
    <name type="scientific">Entomortierella chlamydospora</name>
    <dbReference type="NCBI Taxonomy" id="101097"/>
    <lineage>
        <taxon>Eukaryota</taxon>
        <taxon>Fungi</taxon>
        <taxon>Fungi incertae sedis</taxon>
        <taxon>Mucoromycota</taxon>
        <taxon>Mortierellomycotina</taxon>
        <taxon>Mortierellomycetes</taxon>
        <taxon>Mortierellales</taxon>
        <taxon>Mortierellaceae</taxon>
        <taxon>Entomortierella</taxon>
    </lineage>
</organism>
<evidence type="ECO:0000256" key="4">
    <source>
        <dbReference type="ARBA" id="ARBA00022679"/>
    </source>
</evidence>
<keyword evidence="4" id="KW-0808">Transferase</keyword>
<evidence type="ECO:0000256" key="2">
    <source>
        <dbReference type="ARBA" id="ARBA00006065"/>
    </source>
</evidence>
<keyword evidence="3 10" id="KW-0328">Glycosyltransferase</keyword>
<dbReference type="Proteomes" id="UP000703661">
    <property type="component" value="Unassembled WGS sequence"/>
</dbReference>
<dbReference type="AlphaFoldDB" id="A0A9P6MU97"/>
<accession>A0A9P6MU97</accession>
<comment type="function">
    <text evidence="9">Mannosyltransferase involved in glycosylphosphatidylinositol-anchor biosynthesis. Transfers the third mannose to Man2-GlcN-acyl-PI during GPI precursor assembly.</text>
</comment>
<evidence type="ECO:0000256" key="9">
    <source>
        <dbReference type="ARBA" id="ARBA00024708"/>
    </source>
</evidence>
<evidence type="ECO:0000256" key="5">
    <source>
        <dbReference type="ARBA" id="ARBA00022692"/>
    </source>
</evidence>
<protein>
    <recommendedName>
        <fullName evidence="10">Mannosyltransferase</fullName>
        <ecNumber evidence="10">2.4.1.-</ecNumber>
    </recommendedName>
</protein>
<keyword evidence="12" id="KW-1185">Reference proteome</keyword>
<comment type="subcellular location">
    <subcellularLocation>
        <location evidence="1 10">Endoplasmic reticulum membrane</location>
        <topology evidence="1 10">Multi-pass membrane protein</topology>
    </subcellularLocation>
</comment>
<feature type="transmembrane region" description="Helical" evidence="10">
    <location>
        <begin position="12"/>
        <end position="31"/>
    </location>
</feature>
<evidence type="ECO:0000256" key="6">
    <source>
        <dbReference type="ARBA" id="ARBA00022824"/>
    </source>
</evidence>
<keyword evidence="5 10" id="KW-0812">Transmembrane</keyword>
<evidence type="ECO:0000256" key="7">
    <source>
        <dbReference type="ARBA" id="ARBA00022989"/>
    </source>
</evidence>
<comment type="caution">
    <text evidence="11">The sequence shown here is derived from an EMBL/GenBank/DDBJ whole genome shotgun (WGS) entry which is preliminary data.</text>
</comment>
<evidence type="ECO:0000313" key="12">
    <source>
        <dbReference type="Proteomes" id="UP000703661"/>
    </source>
</evidence>
<evidence type="ECO:0000256" key="3">
    <source>
        <dbReference type="ARBA" id="ARBA00022676"/>
    </source>
</evidence>
<dbReference type="PANTHER" id="PTHR22760">
    <property type="entry name" value="GLYCOSYLTRANSFERASE"/>
    <property type="match status" value="1"/>
</dbReference>
<evidence type="ECO:0000256" key="10">
    <source>
        <dbReference type="RuleBase" id="RU363075"/>
    </source>
</evidence>
<proteinExistence type="inferred from homology"/>
<dbReference type="GO" id="GO:0000026">
    <property type="term" value="F:alpha-1,2-mannosyltransferase activity"/>
    <property type="evidence" value="ECO:0007669"/>
    <property type="project" value="TreeGrafter"/>
</dbReference>
<comment type="similarity">
    <text evidence="2">Belongs to the glycosyltransferase 22 family. PIGB subfamily.</text>
</comment>
<gene>
    <name evidence="11" type="primary">GPI10</name>
    <name evidence="11" type="ORF">BGZ80_010816</name>
</gene>